<dbReference type="Proteomes" id="UP001152523">
    <property type="component" value="Unassembled WGS sequence"/>
</dbReference>
<sequence length="311" mass="34291">MASSSLTAVQQSAPPSLDLSCDDFYFSLVPNDDADQTSPPVSDAKYAEELQFQEALLSSITTAAAQSSGTPDPPLSTLEIMKMVSAATAAALAQVEVEEVGEKCESSQMFCVICTERKDLDEMFRLDGCGHMFCTVCISRHVETRVQDSIPVVTCPGLNCSASLEFDSCKAFVPLDVLTRWDYVLCQSVIPASEKFYCPYKNCSAMLVNDSGGMIRESECPFCNRLFCAQCNVPWHSGIGCEEFQTLGVDERGREDIMVRDMAKQKSWRRCPSCQFYVDKTEGCLHITCRCKFEFCYACGATWSSTHGGCQ</sequence>
<evidence type="ECO:0000256" key="11">
    <source>
        <dbReference type="ARBA" id="ARBA00022833"/>
    </source>
</evidence>
<dbReference type="Pfam" id="PF00097">
    <property type="entry name" value="zf-C3HC4"/>
    <property type="match status" value="1"/>
</dbReference>
<dbReference type="GO" id="GO:0061630">
    <property type="term" value="F:ubiquitin protein ligase activity"/>
    <property type="evidence" value="ECO:0007669"/>
    <property type="project" value="UniProtKB-EC"/>
</dbReference>
<protein>
    <recommendedName>
        <fullName evidence="5">RBR-type E3 ubiquitin transferase</fullName>
        <ecNumber evidence="5">2.3.2.31</ecNumber>
    </recommendedName>
</protein>
<reference evidence="15" key="1">
    <citation type="submission" date="2022-07" db="EMBL/GenBank/DDBJ databases">
        <authorList>
            <person name="Macas J."/>
            <person name="Novak P."/>
            <person name="Neumann P."/>
        </authorList>
    </citation>
    <scope>NUCLEOTIDE SEQUENCE</scope>
</reference>
<evidence type="ECO:0000256" key="3">
    <source>
        <dbReference type="ARBA" id="ARBA00003976"/>
    </source>
</evidence>
<evidence type="ECO:0000313" key="16">
    <source>
        <dbReference type="Proteomes" id="UP001152523"/>
    </source>
</evidence>
<dbReference type="SUPFAM" id="SSF57850">
    <property type="entry name" value="RING/U-box"/>
    <property type="match status" value="3"/>
</dbReference>
<evidence type="ECO:0000256" key="5">
    <source>
        <dbReference type="ARBA" id="ARBA00012251"/>
    </source>
</evidence>
<comment type="caution">
    <text evidence="15">The sequence shown here is derived from an EMBL/GenBank/DDBJ whole genome shotgun (WGS) entry which is preliminary data.</text>
</comment>
<keyword evidence="6" id="KW-0808">Transferase</keyword>
<keyword evidence="7" id="KW-0479">Metal-binding</keyword>
<dbReference type="AlphaFoldDB" id="A0AAV0FZC7"/>
<dbReference type="InterPro" id="IPR001841">
    <property type="entry name" value="Znf_RING"/>
</dbReference>
<gene>
    <name evidence="15" type="ORF">CEPIT_LOCUS38808</name>
</gene>
<accession>A0AAV0FZC7</accession>
<dbReference type="Pfam" id="PF01485">
    <property type="entry name" value="IBR"/>
    <property type="match status" value="2"/>
</dbReference>
<dbReference type="PROSITE" id="PS00518">
    <property type="entry name" value="ZF_RING_1"/>
    <property type="match status" value="1"/>
</dbReference>
<comment type="function">
    <text evidence="3">Might act as an E3 ubiquitin-protein ligase, or as part of E3 complex, which accepts ubiquitin from specific E2 ubiquitin-conjugating enzymes and then transfers it to substrates.</text>
</comment>
<keyword evidence="8" id="KW-0677">Repeat</keyword>
<dbReference type="FunFam" id="3.30.40.10:FF:000230">
    <property type="entry name" value="RBR-type E3 ubiquitin transferase"/>
    <property type="match status" value="1"/>
</dbReference>
<evidence type="ECO:0000256" key="7">
    <source>
        <dbReference type="ARBA" id="ARBA00022723"/>
    </source>
</evidence>
<comment type="catalytic activity">
    <reaction evidence="1">
        <text>[E2 ubiquitin-conjugating enzyme]-S-ubiquitinyl-L-cysteine + [acceptor protein]-L-lysine = [E2 ubiquitin-conjugating enzyme]-L-cysteine + [acceptor protein]-N(6)-ubiquitinyl-L-lysine.</text>
        <dbReference type="EC" id="2.3.2.31"/>
    </reaction>
</comment>
<name>A0AAV0FZC7_9ASTE</name>
<dbReference type="FunFam" id="1.20.120.1750:FF:000018">
    <property type="entry name" value="RBR-type E3 ubiquitin transferase"/>
    <property type="match status" value="1"/>
</dbReference>
<comment type="similarity">
    <text evidence="4">Belongs to the RBR family. Ariadne subfamily.</text>
</comment>
<dbReference type="GO" id="GO:0016567">
    <property type="term" value="P:protein ubiquitination"/>
    <property type="evidence" value="ECO:0007669"/>
    <property type="project" value="InterPro"/>
</dbReference>
<evidence type="ECO:0000313" key="15">
    <source>
        <dbReference type="EMBL" id="CAH9141019.1"/>
    </source>
</evidence>
<keyword evidence="9 12" id="KW-0863">Zinc-finger</keyword>
<dbReference type="InterPro" id="IPR044066">
    <property type="entry name" value="TRIAD_supradom"/>
</dbReference>
<evidence type="ECO:0000256" key="8">
    <source>
        <dbReference type="ARBA" id="ARBA00022737"/>
    </source>
</evidence>
<evidence type="ECO:0000256" key="2">
    <source>
        <dbReference type="ARBA" id="ARBA00001947"/>
    </source>
</evidence>
<feature type="domain" description="RING-type" evidence="14">
    <location>
        <begin position="107"/>
        <end position="311"/>
    </location>
</feature>
<evidence type="ECO:0000256" key="4">
    <source>
        <dbReference type="ARBA" id="ARBA00005884"/>
    </source>
</evidence>
<keyword evidence="11" id="KW-0862">Zinc</keyword>
<evidence type="ECO:0000259" key="13">
    <source>
        <dbReference type="PROSITE" id="PS50089"/>
    </source>
</evidence>
<evidence type="ECO:0000256" key="12">
    <source>
        <dbReference type="PROSITE-ProRule" id="PRU00175"/>
    </source>
</evidence>
<dbReference type="Gene3D" id="3.30.40.10">
    <property type="entry name" value="Zinc/RING finger domain, C3HC4 (zinc finger)"/>
    <property type="match status" value="1"/>
</dbReference>
<keyword evidence="10" id="KW-0833">Ubl conjugation pathway</keyword>
<dbReference type="CDD" id="cd22584">
    <property type="entry name" value="Rcat_RBR_unk"/>
    <property type="match status" value="1"/>
</dbReference>
<dbReference type="InterPro" id="IPR017907">
    <property type="entry name" value="Znf_RING_CS"/>
</dbReference>
<feature type="domain" description="RING-type" evidence="13">
    <location>
        <begin position="111"/>
        <end position="156"/>
    </location>
</feature>
<evidence type="ECO:0000256" key="6">
    <source>
        <dbReference type="ARBA" id="ARBA00022679"/>
    </source>
</evidence>
<dbReference type="EMBL" id="CAMAPF010001028">
    <property type="protein sequence ID" value="CAH9141019.1"/>
    <property type="molecule type" value="Genomic_DNA"/>
</dbReference>
<dbReference type="GO" id="GO:0008270">
    <property type="term" value="F:zinc ion binding"/>
    <property type="evidence" value="ECO:0007669"/>
    <property type="project" value="UniProtKB-KW"/>
</dbReference>
<evidence type="ECO:0000259" key="14">
    <source>
        <dbReference type="PROSITE" id="PS51873"/>
    </source>
</evidence>
<organism evidence="15 16">
    <name type="scientific">Cuscuta epithymum</name>
    <dbReference type="NCBI Taxonomy" id="186058"/>
    <lineage>
        <taxon>Eukaryota</taxon>
        <taxon>Viridiplantae</taxon>
        <taxon>Streptophyta</taxon>
        <taxon>Embryophyta</taxon>
        <taxon>Tracheophyta</taxon>
        <taxon>Spermatophyta</taxon>
        <taxon>Magnoliopsida</taxon>
        <taxon>eudicotyledons</taxon>
        <taxon>Gunneridae</taxon>
        <taxon>Pentapetalae</taxon>
        <taxon>asterids</taxon>
        <taxon>lamiids</taxon>
        <taxon>Solanales</taxon>
        <taxon>Convolvulaceae</taxon>
        <taxon>Cuscuteae</taxon>
        <taxon>Cuscuta</taxon>
        <taxon>Cuscuta subgen. Cuscuta</taxon>
    </lineage>
</organism>
<dbReference type="InterPro" id="IPR013083">
    <property type="entry name" value="Znf_RING/FYVE/PHD"/>
</dbReference>
<dbReference type="PROSITE" id="PS50089">
    <property type="entry name" value="ZF_RING_2"/>
    <property type="match status" value="1"/>
</dbReference>
<evidence type="ECO:0000256" key="9">
    <source>
        <dbReference type="ARBA" id="ARBA00022771"/>
    </source>
</evidence>
<dbReference type="InterPro" id="IPR031127">
    <property type="entry name" value="E3_UB_ligase_RBR"/>
</dbReference>
<keyword evidence="16" id="KW-1185">Reference proteome</keyword>
<dbReference type="SMART" id="SM00647">
    <property type="entry name" value="IBR"/>
    <property type="match status" value="2"/>
</dbReference>
<evidence type="ECO:0000256" key="10">
    <source>
        <dbReference type="ARBA" id="ARBA00022786"/>
    </source>
</evidence>
<dbReference type="InterPro" id="IPR018957">
    <property type="entry name" value="Znf_C3HC4_RING-type"/>
</dbReference>
<dbReference type="PANTHER" id="PTHR11685">
    <property type="entry name" value="RBR FAMILY RING FINGER AND IBR DOMAIN-CONTAINING"/>
    <property type="match status" value="1"/>
</dbReference>
<dbReference type="PROSITE" id="PS51873">
    <property type="entry name" value="TRIAD"/>
    <property type="match status" value="1"/>
</dbReference>
<dbReference type="CDD" id="cd22582">
    <property type="entry name" value="BRcat_RBR_unk"/>
    <property type="match status" value="1"/>
</dbReference>
<dbReference type="Gene3D" id="1.20.120.1750">
    <property type="match status" value="1"/>
</dbReference>
<evidence type="ECO:0000256" key="1">
    <source>
        <dbReference type="ARBA" id="ARBA00001798"/>
    </source>
</evidence>
<proteinExistence type="inferred from homology"/>
<dbReference type="InterPro" id="IPR002867">
    <property type="entry name" value="IBR_dom"/>
</dbReference>
<dbReference type="EC" id="2.3.2.31" evidence="5"/>
<comment type="cofactor">
    <cofactor evidence="2">
        <name>Zn(2+)</name>
        <dbReference type="ChEBI" id="CHEBI:29105"/>
    </cofactor>
</comment>